<gene>
    <name evidence="8" type="ORF">ACFPIB_10505</name>
</gene>
<dbReference type="Pfam" id="PF00459">
    <property type="entry name" value="Inositol_P"/>
    <property type="match status" value="1"/>
</dbReference>
<protein>
    <recommendedName>
        <fullName evidence="7">Inositol-1-monophosphatase</fullName>
        <ecNumber evidence="7">3.1.3.25</ecNumber>
    </recommendedName>
</protein>
<comment type="cofactor">
    <cofactor evidence="2 7">
        <name>Mg(2+)</name>
        <dbReference type="ChEBI" id="CHEBI:18420"/>
    </cofactor>
</comment>
<name>A0ABW0EB10_9BACT</name>
<evidence type="ECO:0000313" key="8">
    <source>
        <dbReference type="EMBL" id="MFC5271042.1"/>
    </source>
</evidence>
<comment type="catalytic activity">
    <reaction evidence="1 7">
        <text>a myo-inositol phosphate + H2O = myo-inositol + phosphate</text>
        <dbReference type="Rhea" id="RHEA:24056"/>
        <dbReference type="ChEBI" id="CHEBI:15377"/>
        <dbReference type="ChEBI" id="CHEBI:17268"/>
        <dbReference type="ChEBI" id="CHEBI:43474"/>
        <dbReference type="ChEBI" id="CHEBI:84139"/>
        <dbReference type="EC" id="3.1.3.25"/>
    </reaction>
</comment>
<evidence type="ECO:0000256" key="3">
    <source>
        <dbReference type="ARBA" id="ARBA00009759"/>
    </source>
</evidence>
<evidence type="ECO:0000256" key="2">
    <source>
        <dbReference type="ARBA" id="ARBA00001946"/>
    </source>
</evidence>
<dbReference type="Gene3D" id="3.30.540.10">
    <property type="entry name" value="Fructose-1,6-Bisphosphatase, subunit A, domain 1"/>
    <property type="match status" value="1"/>
</dbReference>
<keyword evidence="9" id="KW-1185">Reference proteome</keyword>
<accession>A0ABW0EB10</accession>
<proteinExistence type="inferred from homology"/>
<dbReference type="EMBL" id="JBHSKT010000005">
    <property type="protein sequence ID" value="MFC5271042.1"/>
    <property type="molecule type" value="Genomic_DNA"/>
</dbReference>
<dbReference type="PRINTS" id="PR01959">
    <property type="entry name" value="SBIMPHPHTASE"/>
</dbReference>
<sequence>MNLENLCKQVVSETRCVGAFIREEGQKFDASKIEHKGFNDLVSYVDKEAEKQLVDALKKLLPEAGFITEEGTESTRKEIYNWIIDPLDGTTNFMHALPVFSISVALMQGNEIVLGVIYEINRDETFSAWKNGGAFLNNKPIKVSKAEKLADSLVATGFPYTTFGKMQDYLKILGAFMAKSHGVRRLGSAAVDLAYVACGRFEGFFEFNLNAWDVAAGVLIVREAGGNVTTFKEAGDPVFDREIVASNSAVHAEMLAVIKECNW</sequence>
<dbReference type="RefSeq" id="WP_378017408.1">
    <property type="nucleotide sequence ID" value="NZ_JBHSKT010000005.1"/>
</dbReference>
<evidence type="ECO:0000256" key="6">
    <source>
        <dbReference type="ARBA" id="ARBA00022842"/>
    </source>
</evidence>
<dbReference type="Proteomes" id="UP001596161">
    <property type="component" value="Unassembled WGS sequence"/>
</dbReference>
<evidence type="ECO:0000256" key="7">
    <source>
        <dbReference type="RuleBase" id="RU364068"/>
    </source>
</evidence>
<dbReference type="InterPro" id="IPR000760">
    <property type="entry name" value="Inositol_monophosphatase-like"/>
</dbReference>
<dbReference type="InterPro" id="IPR020550">
    <property type="entry name" value="Inositol_monophosphatase_CS"/>
</dbReference>
<evidence type="ECO:0000256" key="5">
    <source>
        <dbReference type="ARBA" id="ARBA00022801"/>
    </source>
</evidence>
<dbReference type="InterPro" id="IPR033942">
    <property type="entry name" value="IMPase"/>
</dbReference>
<dbReference type="Gene3D" id="3.40.190.80">
    <property type="match status" value="1"/>
</dbReference>
<evidence type="ECO:0000256" key="1">
    <source>
        <dbReference type="ARBA" id="ARBA00001033"/>
    </source>
</evidence>
<dbReference type="PROSITE" id="PS00629">
    <property type="entry name" value="IMP_1"/>
    <property type="match status" value="1"/>
</dbReference>
<evidence type="ECO:0000313" key="9">
    <source>
        <dbReference type="Proteomes" id="UP001596161"/>
    </source>
</evidence>
<keyword evidence="6 7" id="KW-0460">Magnesium</keyword>
<dbReference type="SUPFAM" id="SSF56655">
    <property type="entry name" value="Carbohydrate phosphatase"/>
    <property type="match status" value="1"/>
</dbReference>
<keyword evidence="5 7" id="KW-0378">Hydrolase</keyword>
<dbReference type="PROSITE" id="PS00630">
    <property type="entry name" value="IMP_2"/>
    <property type="match status" value="1"/>
</dbReference>
<keyword evidence="4 7" id="KW-0479">Metal-binding</keyword>
<dbReference type="CDD" id="cd01639">
    <property type="entry name" value="IMPase"/>
    <property type="match status" value="1"/>
</dbReference>
<reference evidence="9" key="1">
    <citation type="journal article" date="2019" name="Int. J. Syst. Evol. Microbiol.">
        <title>The Global Catalogue of Microorganisms (GCM) 10K type strain sequencing project: providing services to taxonomists for standard genome sequencing and annotation.</title>
        <authorList>
            <consortium name="The Broad Institute Genomics Platform"/>
            <consortium name="The Broad Institute Genome Sequencing Center for Infectious Disease"/>
            <person name="Wu L."/>
            <person name="Ma J."/>
        </authorList>
    </citation>
    <scope>NUCLEOTIDE SEQUENCE [LARGE SCALE GENOMIC DNA]</scope>
    <source>
        <strain evidence="9">KACC 12602</strain>
    </source>
</reference>
<organism evidence="8 9">
    <name type="scientific">Adhaeribacter terreus</name>
    <dbReference type="NCBI Taxonomy" id="529703"/>
    <lineage>
        <taxon>Bacteria</taxon>
        <taxon>Pseudomonadati</taxon>
        <taxon>Bacteroidota</taxon>
        <taxon>Cytophagia</taxon>
        <taxon>Cytophagales</taxon>
        <taxon>Hymenobacteraceae</taxon>
        <taxon>Adhaeribacter</taxon>
    </lineage>
</organism>
<dbReference type="InterPro" id="IPR020583">
    <property type="entry name" value="Inositol_monoP_metal-BS"/>
</dbReference>
<dbReference type="PANTHER" id="PTHR20854:SF4">
    <property type="entry name" value="INOSITOL-1-MONOPHOSPHATASE-RELATED"/>
    <property type="match status" value="1"/>
</dbReference>
<evidence type="ECO:0000256" key="4">
    <source>
        <dbReference type="ARBA" id="ARBA00022723"/>
    </source>
</evidence>
<dbReference type="InterPro" id="IPR022337">
    <property type="entry name" value="Inositol_monophosphatase_SuhB"/>
</dbReference>
<comment type="similarity">
    <text evidence="3 7">Belongs to the inositol monophosphatase superfamily.</text>
</comment>
<dbReference type="PRINTS" id="PR00377">
    <property type="entry name" value="IMPHPHTASES"/>
</dbReference>
<comment type="caution">
    <text evidence="8">The sequence shown here is derived from an EMBL/GenBank/DDBJ whole genome shotgun (WGS) entry which is preliminary data.</text>
</comment>
<dbReference type="EC" id="3.1.3.25" evidence="7"/>
<dbReference type="PANTHER" id="PTHR20854">
    <property type="entry name" value="INOSITOL MONOPHOSPHATASE"/>
    <property type="match status" value="1"/>
</dbReference>